<evidence type="ECO:0000313" key="1">
    <source>
        <dbReference type="EMBL" id="GMQ61647.1"/>
    </source>
</evidence>
<protein>
    <submittedName>
        <fullName evidence="1">Uncharacterized protein</fullName>
    </submittedName>
</protein>
<dbReference type="EMBL" id="BTPU01000011">
    <property type="protein sequence ID" value="GMQ61647.1"/>
    <property type="molecule type" value="Genomic_DNA"/>
</dbReference>
<reference evidence="1" key="1">
    <citation type="submission" date="2023-09" db="EMBL/GenBank/DDBJ databases">
        <title>Vallitalea sediminicola and Vallitalea maricola sp. nov., anaerobic bacteria isolated from marine sediment.</title>
        <authorList>
            <person name="Hirano S."/>
            <person name="Maeda A."/>
            <person name="Terahara T."/>
            <person name="Mori K."/>
            <person name="Hamada M."/>
            <person name="Matsumoto R."/>
            <person name="Kobayashi T."/>
        </authorList>
    </citation>
    <scope>NUCLEOTIDE SEQUENCE</scope>
    <source>
        <strain evidence="1">AN17-2</strain>
    </source>
</reference>
<comment type="caution">
    <text evidence="1">The sequence shown here is derived from an EMBL/GenBank/DDBJ whole genome shotgun (WGS) entry which is preliminary data.</text>
</comment>
<proteinExistence type="predicted"/>
<organism evidence="1 2">
    <name type="scientific">Vallitalea maricola</name>
    <dbReference type="NCBI Taxonomy" id="3074433"/>
    <lineage>
        <taxon>Bacteria</taxon>
        <taxon>Bacillati</taxon>
        <taxon>Bacillota</taxon>
        <taxon>Clostridia</taxon>
        <taxon>Lachnospirales</taxon>
        <taxon>Vallitaleaceae</taxon>
        <taxon>Vallitalea</taxon>
    </lineage>
</organism>
<accession>A0ACB5UFB4</accession>
<name>A0ACB5UFB4_9FIRM</name>
<gene>
    <name evidence="1" type="ORF">AN2V17_08760</name>
</gene>
<dbReference type="Proteomes" id="UP001374599">
    <property type="component" value="Unassembled WGS sequence"/>
</dbReference>
<evidence type="ECO:0000313" key="2">
    <source>
        <dbReference type="Proteomes" id="UP001374599"/>
    </source>
</evidence>
<keyword evidence="2" id="KW-1185">Reference proteome</keyword>
<sequence>MISIPLKIGNEDYYTIEKNIVTDLSGKAIAECSMAPSIKVDQANDMFCANKTSCRDIDIYQLIEIFNRAADIFKGNVLMGNEVLSFDDYINIVVESTGLPVRYVKEGQAVIYYYFKNIGNILKAQSPNMSLDVYNEHMYMKGNKTIGWIKDGIDVGVISPSNNSTVHTVWMMALAMKSQIMIKPSLNEVFTPLRIIQSLLDAGLPKEFVCFLPGNHKITNKILSTTSKGILFGSSDVIDRYKKGFPNVKYYGPGSSKLFVDEDSGVDFDKVVTHAIDGIVSYGGKGCISISSIICTKDGKKYSDSIAEKLSHTHIYNPLDTKAIIPAVKETNLCTALNKYIQIMVDLGAENMSQKYIGSDPYVVSENCNYLLPTVLYMEPTHPMFGIELPFPFVTVTSASGSLAKNLLRKSLAVSIISDDNEIYQELLQDESIQMIHRGLLENVYDVDPEKPFEGFMSDYLFKVKTI</sequence>